<dbReference type="Pfam" id="PF11533">
    <property type="entry name" value="AtzH-like"/>
    <property type="match status" value="1"/>
</dbReference>
<gene>
    <name evidence="1" type="ORF">XBLMG947_3368</name>
</gene>
<dbReference type="STRING" id="56449.XBLMG947_3368"/>
<name>A0A1C3NQA4_9XANT</name>
<evidence type="ECO:0000313" key="2">
    <source>
        <dbReference type="Proteomes" id="UP000092503"/>
    </source>
</evidence>
<dbReference type="InterPro" id="IPR024507">
    <property type="entry name" value="AtzH-like"/>
</dbReference>
<reference evidence="1 2" key="1">
    <citation type="submission" date="2016-06" db="EMBL/GenBank/DDBJ databases">
        <authorList>
            <person name="Kjaerup R.B."/>
            <person name="Dalgaard T.S."/>
            <person name="Juul-Madsen H.R."/>
        </authorList>
    </citation>
    <scope>NUCLEOTIDE SEQUENCE [LARGE SCALE GENOMIC DNA]</scope>
    <source>
        <strain evidence="1">LMG947</strain>
    </source>
</reference>
<organism evidence="1 2">
    <name type="scientific">Xanthomonas bromi</name>
    <dbReference type="NCBI Taxonomy" id="56449"/>
    <lineage>
        <taxon>Bacteria</taxon>
        <taxon>Pseudomonadati</taxon>
        <taxon>Pseudomonadota</taxon>
        <taxon>Gammaproteobacteria</taxon>
        <taxon>Lysobacterales</taxon>
        <taxon>Lysobacteraceae</taxon>
        <taxon>Xanthomonas</taxon>
    </lineage>
</organism>
<dbReference type="Gene3D" id="3.10.450.50">
    <property type="match status" value="1"/>
</dbReference>
<sequence length="149" mass="16034">MGGAPHRYRPPLAADASGVSIAASDIDLPKVIAQVTAAFHAYESALMRDDIAAMDALFHAAPSTVRYGIGEVLYGIDAIRAFRIGRGGSPQRQLRHVEVHSYGHDCATTHAEFLREGSSVRGRQSQSWVRFADGWKVVAAHVSLQGSHA</sequence>
<evidence type="ECO:0008006" key="3">
    <source>
        <dbReference type="Google" id="ProtNLM"/>
    </source>
</evidence>
<protein>
    <recommendedName>
        <fullName evidence="3">DUF4440 domain-containing protein</fullName>
    </recommendedName>
</protein>
<accession>A0A1C3NQA4</accession>
<dbReference type="InterPro" id="IPR032710">
    <property type="entry name" value="NTF2-like_dom_sf"/>
</dbReference>
<dbReference type="SUPFAM" id="SSF54427">
    <property type="entry name" value="NTF2-like"/>
    <property type="match status" value="1"/>
</dbReference>
<proteinExistence type="predicted"/>
<dbReference type="NCBIfam" id="NF033625">
    <property type="entry name" value="HpxZ"/>
    <property type="match status" value="1"/>
</dbReference>
<dbReference type="EMBL" id="FLTX01000055">
    <property type="protein sequence ID" value="SBV52572.1"/>
    <property type="molecule type" value="Genomic_DNA"/>
</dbReference>
<evidence type="ECO:0000313" key="1">
    <source>
        <dbReference type="EMBL" id="SBV52572.1"/>
    </source>
</evidence>
<dbReference type="Proteomes" id="UP000092503">
    <property type="component" value="Unassembled WGS sequence"/>
</dbReference>
<dbReference type="AlphaFoldDB" id="A0A1C3NQA4"/>